<reference evidence="2 3" key="1">
    <citation type="submission" date="2017-05" db="EMBL/GenBank/DDBJ databases">
        <title>The Genome Sequence of Tsuchiyaea wingfieldii DSM 27421.</title>
        <authorList>
            <person name="Cuomo C."/>
            <person name="Passer A."/>
            <person name="Billmyre B."/>
            <person name="Heitman J."/>
        </authorList>
    </citation>
    <scope>NUCLEOTIDE SEQUENCE [LARGE SCALE GENOMIC DNA]</scope>
    <source>
        <strain evidence="2 3">DSM 27421</strain>
    </source>
</reference>
<comment type="caution">
    <text evidence="2">The sequence shown here is derived from an EMBL/GenBank/DDBJ whole genome shotgun (WGS) entry which is preliminary data.</text>
</comment>
<evidence type="ECO:0000313" key="3">
    <source>
        <dbReference type="Proteomes" id="UP000322245"/>
    </source>
</evidence>
<feature type="region of interest" description="Disordered" evidence="1">
    <location>
        <begin position="155"/>
        <end position="188"/>
    </location>
</feature>
<protein>
    <submittedName>
        <fullName evidence="2">Uncharacterized protein</fullName>
    </submittedName>
</protein>
<feature type="compositionally biased region" description="Pro residues" evidence="1">
    <location>
        <begin position="173"/>
        <end position="188"/>
    </location>
</feature>
<gene>
    <name evidence="2" type="ORF">B9479_008083</name>
</gene>
<name>A0A5D3AIE7_9TREE</name>
<accession>A0A5D3AIE7</accession>
<dbReference type="AlphaFoldDB" id="A0A5D3AIE7"/>
<keyword evidence="3" id="KW-1185">Reference proteome</keyword>
<evidence type="ECO:0000256" key="1">
    <source>
        <dbReference type="SAM" id="MobiDB-lite"/>
    </source>
</evidence>
<dbReference type="Proteomes" id="UP000322245">
    <property type="component" value="Unassembled WGS sequence"/>
</dbReference>
<organism evidence="2 3">
    <name type="scientific">Cryptococcus floricola</name>
    <dbReference type="NCBI Taxonomy" id="2591691"/>
    <lineage>
        <taxon>Eukaryota</taxon>
        <taxon>Fungi</taxon>
        <taxon>Dikarya</taxon>
        <taxon>Basidiomycota</taxon>
        <taxon>Agaricomycotina</taxon>
        <taxon>Tremellomycetes</taxon>
        <taxon>Tremellales</taxon>
        <taxon>Cryptococcaceae</taxon>
        <taxon>Cryptococcus</taxon>
    </lineage>
</organism>
<dbReference type="PANTHER" id="PTHR34863">
    <property type="entry name" value="EXPRESSED PROTEIN"/>
    <property type="match status" value="1"/>
</dbReference>
<sequence length="419" mass="46738">MRRKLLFGLPAAIFNRVEDRLDDRGLGRSSISLPLLRDLIERMFRTELPAPPFSAYFSAARQPRPSPAVTPRPSALPTTTTSDTVTHLTLAVFLFDDILAIRNRTSRMAVPLIVRSVQASCLTDRHHSFSMISSRFEIEHPVSVEEWYLPLSPVATSPPSRQKRADVSGPTDYLPPSPVSLNATPPPSPSSFSTISSRFKTVYPVSVEKWCLSVKQKASTGRTFNDTAIHPNPIIYTDAEKVLPREYWTHGEWIDHFSGLGVTFVLATPTEFVAALRTAKVKTLRIQSIGLKSDITPGLEFAQPDYPQGESPNNFDIGRNFYHPNSLILVAPAKSGVPGVKKFPMFTPRGSGFGTVLFDREVRGRRIKVKCYSLWSHGVKASVPPFSKKFPSTIRRLQSVVRTLTNMLQEIKSIPPWRG</sequence>
<dbReference type="PANTHER" id="PTHR34863:SF1">
    <property type="entry name" value="OTU DOMAIN-CONTAINING PROTEIN"/>
    <property type="match status" value="1"/>
</dbReference>
<evidence type="ECO:0000313" key="2">
    <source>
        <dbReference type="EMBL" id="TYJ51347.1"/>
    </source>
</evidence>
<dbReference type="EMBL" id="NIDF01000261">
    <property type="protein sequence ID" value="TYJ51347.1"/>
    <property type="molecule type" value="Genomic_DNA"/>
</dbReference>
<proteinExistence type="predicted"/>